<reference evidence="12" key="1">
    <citation type="journal article" date="2019" name="Int. J. Syst. Evol. Microbiol.">
        <title>The Global Catalogue of Microorganisms (GCM) 10K type strain sequencing project: providing services to taxonomists for standard genome sequencing and annotation.</title>
        <authorList>
            <consortium name="The Broad Institute Genomics Platform"/>
            <consortium name="The Broad Institute Genome Sequencing Center for Infectious Disease"/>
            <person name="Wu L."/>
            <person name="Ma J."/>
        </authorList>
    </citation>
    <scope>NUCLEOTIDE SEQUENCE [LARGE SCALE GENOMIC DNA]</scope>
    <source>
        <strain evidence="12">CCUG 54527</strain>
    </source>
</reference>
<proteinExistence type="predicted"/>
<feature type="transmembrane region" description="Helical" evidence="9">
    <location>
        <begin position="103"/>
        <end position="123"/>
    </location>
</feature>
<dbReference type="InterPro" id="IPR003661">
    <property type="entry name" value="HisK_dim/P_dom"/>
</dbReference>
<evidence type="ECO:0000313" key="12">
    <source>
        <dbReference type="Proteomes" id="UP001596170"/>
    </source>
</evidence>
<dbReference type="SUPFAM" id="SSF47384">
    <property type="entry name" value="Homodimeric domain of signal transducing histidine kinase"/>
    <property type="match status" value="1"/>
</dbReference>
<keyword evidence="9" id="KW-1133">Transmembrane helix</keyword>
<accession>A0ABW1LCL8</accession>
<feature type="transmembrane region" description="Helical" evidence="9">
    <location>
        <begin position="7"/>
        <end position="25"/>
    </location>
</feature>
<dbReference type="GO" id="GO:0005524">
    <property type="term" value="F:ATP binding"/>
    <property type="evidence" value="ECO:0007669"/>
    <property type="project" value="UniProtKB-KW"/>
</dbReference>
<dbReference type="EMBL" id="JBHSRI010000025">
    <property type="protein sequence ID" value="MFC6040962.1"/>
    <property type="molecule type" value="Genomic_DNA"/>
</dbReference>
<keyword evidence="7 11" id="KW-0067">ATP-binding</keyword>
<feature type="domain" description="Histidine kinase" evidence="10">
    <location>
        <begin position="209"/>
        <end position="415"/>
    </location>
</feature>
<evidence type="ECO:0000256" key="4">
    <source>
        <dbReference type="ARBA" id="ARBA00022679"/>
    </source>
</evidence>
<dbReference type="InterPro" id="IPR036097">
    <property type="entry name" value="HisK_dim/P_sf"/>
</dbReference>
<evidence type="ECO:0000256" key="1">
    <source>
        <dbReference type="ARBA" id="ARBA00000085"/>
    </source>
</evidence>
<dbReference type="RefSeq" id="WP_377735586.1">
    <property type="nucleotide sequence ID" value="NZ_JBHSRI010000025.1"/>
</dbReference>
<organism evidence="11 12">
    <name type="scientific">Paenisporosarcina macmurdoensis</name>
    <dbReference type="NCBI Taxonomy" id="212659"/>
    <lineage>
        <taxon>Bacteria</taxon>
        <taxon>Bacillati</taxon>
        <taxon>Bacillota</taxon>
        <taxon>Bacilli</taxon>
        <taxon>Bacillales</taxon>
        <taxon>Caryophanaceae</taxon>
        <taxon>Paenisporosarcina</taxon>
    </lineage>
</organism>
<protein>
    <recommendedName>
        <fullName evidence="2">histidine kinase</fullName>
        <ecNumber evidence="2">2.7.13.3</ecNumber>
    </recommendedName>
</protein>
<dbReference type="InterPro" id="IPR036890">
    <property type="entry name" value="HATPase_C_sf"/>
</dbReference>
<evidence type="ECO:0000256" key="5">
    <source>
        <dbReference type="ARBA" id="ARBA00022741"/>
    </source>
</evidence>
<feature type="transmembrane region" description="Helical" evidence="9">
    <location>
        <begin position="130"/>
        <end position="152"/>
    </location>
</feature>
<keyword evidence="9" id="KW-0812">Transmembrane</keyword>
<dbReference type="InterPro" id="IPR005467">
    <property type="entry name" value="His_kinase_dom"/>
</dbReference>
<keyword evidence="9" id="KW-0472">Membrane</keyword>
<dbReference type="EC" id="2.7.13.3" evidence="2"/>
<evidence type="ECO:0000259" key="10">
    <source>
        <dbReference type="PROSITE" id="PS50109"/>
    </source>
</evidence>
<dbReference type="Pfam" id="PF00512">
    <property type="entry name" value="HisKA"/>
    <property type="match status" value="1"/>
</dbReference>
<dbReference type="PROSITE" id="PS50109">
    <property type="entry name" value="HIS_KIN"/>
    <property type="match status" value="1"/>
</dbReference>
<evidence type="ECO:0000256" key="7">
    <source>
        <dbReference type="ARBA" id="ARBA00022840"/>
    </source>
</evidence>
<dbReference type="CDD" id="cd00082">
    <property type="entry name" value="HisKA"/>
    <property type="match status" value="1"/>
</dbReference>
<evidence type="ECO:0000256" key="8">
    <source>
        <dbReference type="ARBA" id="ARBA00023012"/>
    </source>
</evidence>
<dbReference type="SUPFAM" id="SSF55874">
    <property type="entry name" value="ATPase domain of HSP90 chaperone/DNA topoisomerase II/histidine kinase"/>
    <property type="match status" value="1"/>
</dbReference>
<evidence type="ECO:0000256" key="3">
    <source>
        <dbReference type="ARBA" id="ARBA00022553"/>
    </source>
</evidence>
<keyword evidence="4" id="KW-0808">Transferase</keyword>
<dbReference type="SMART" id="SM00387">
    <property type="entry name" value="HATPase_c"/>
    <property type="match status" value="1"/>
</dbReference>
<evidence type="ECO:0000256" key="2">
    <source>
        <dbReference type="ARBA" id="ARBA00012438"/>
    </source>
</evidence>
<dbReference type="InterPro" id="IPR004358">
    <property type="entry name" value="Sig_transdc_His_kin-like_C"/>
</dbReference>
<keyword evidence="8" id="KW-0902">Two-component regulatory system</keyword>
<keyword evidence="3" id="KW-0597">Phosphoprotein</keyword>
<dbReference type="Gene3D" id="1.10.287.130">
    <property type="match status" value="1"/>
</dbReference>
<evidence type="ECO:0000313" key="11">
    <source>
        <dbReference type="EMBL" id="MFC6040962.1"/>
    </source>
</evidence>
<name>A0ABW1LCL8_9BACL</name>
<sequence>MTSLIRDIFLNVSLSITIITLWKFFSQKNINSDFYQKSSMALAGILSILLCLLFPLDFYEKFDFHFLHIPIGIIGLYGGGAVSSIMFMVAFPLVFLFADRLELAIILLVCQTVVNIIMSNYFLKWKTNMKIVIGTLLTTVISVILLATLIVQNPGDNSIVNFALGILCLQIISVAFYFYLIETFKVTQVSRESLIKAEKMQGLYHLAAAFGHEIRQPLTISKGMLQLLTEGKWPADKQQEFLLASIAEINRAEKIIKNYQIFAEPYPSKTERFDLVNEIQQVINLIEPITDMTNIQIQSNLSAAWINGDKAKVEQCLIHICTNAMEAMESGGRLTIRSKNINGKSVIEISDTGIGMTKKQITRLGEPFFSLTDQKGTGLGMMVVFRIVESMGGKLEIDSEVGKGTNVKIIFTENDSDQGLDSIINPIHKAGKDYSILE</sequence>
<dbReference type="PANTHER" id="PTHR43065:SF46">
    <property type="entry name" value="C4-DICARBOXYLATE TRANSPORT SENSOR PROTEIN DCTB"/>
    <property type="match status" value="1"/>
</dbReference>
<dbReference type="PANTHER" id="PTHR43065">
    <property type="entry name" value="SENSOR HISTIDINE KINASE"/>
    <property type="match status" value="1"/>
</dbReference>
<gene>
    <name evidence="11" type="ORF">ACFPYN_16165</name>
</gene>
<dbReference type="Proteomes" id="UP001596170">
    <property type="component" value="Unassembled WGS sequence"/>
</dbReference>
<dbReference type="Pfam" id="PF02518">
    <property type="entry name" value="HATPase_c"/>
    <property type="match status" value="1"/>
</dbReference>
<comment type="catalytic activity">
    <reaction evidence="1">
        <text>ATP + protein L-histidine = ADP + protein N-phospho-L-histidine.</text>
        <dbReference type="EC" id="2.7.13.3"/>
    </reaction>
</comment>
<evidence type="ECO:0000256" key="9">
    <source>
        <dbReference type="SAM" id="Phobius"/>
    </source>
</evidence>
<keyword evidence="12" id="KW-1185">Reference proteome</keyword>
<comment type="caution">
    <text evidence="11">The sequence shown here is derived from an EMBL/GenBank/DDBJ whole genome shotgun (WGS) entry which is preliminary data.</text>
</comment>
<dbReference type="Gene3D" id="3.30.565.10">
    <property type="entry name" value="Histidine kinase-like ATPase, C-terminal domain"/>
    <property type="match status" value="1"/>
</dbReference>
<dbReference type="PRINTS" id="PR00344">
    <property type="entry name" value="BCTRLSENSOR"/>
</dbReference>
<feature type="transmembrane region" description="Helical" evidence="9">
    <location>
        <begin position="71"/>
        <end position="97"/>
    </location>
</feature>
<feature type="transmembrane region" description="Helical" evidence="9">
    <location>
        <begin position="158"/>
        <end position="181"/>
    </location>
</feature>
<feature type="transmembrane region" description="Helical" evidence="9">
    <location>
        <begin position="40"/>
        <end position="59"/>
    </location>
</feature>
<keyword evidence="6" id="KW-0418">Kinase</keyword>
<evidence type="ECO:0000256" key="6">
    <source>
        <dbReference type="ARBA" id="ARBA00022777"/>
    </source>
</evidence>
<dbReference type="InterPro" id="IPR003594">
    <property type="entry name" value="HATPase_dom"/>
</dbReference>
<keyword evidence="5" id="KW-0547">Nucleotide-binding</keyword>